<dbReference type="Proteomes" id="UP001346149">
    <property type="component" value="Unassembled WGS sequence"/>
</dbReference>
<name>A0AAN7M079_TRANT</name>
<protein>
    <submittedName>
        <fullName evidence="2">Uncharacterized protein</fullName>
    </submittedName>
</protein>
<accession>A0AAN7M079</accession>
<comment type="caution">
    <text evidence="2">The sequence shown here is derived from an EMBL/GenBank/DDBJ whole genome shotgun (WGS) entry which is preliminary data.</text>
</comment>
<evidence type="ECO:0000313" key="2">
    <source>
        <dbReference type="EMBL" id="KAK4796455.1"/>
    </source>
</evidence>
<dbReference type="EMBL" id="JAXQNO010000006">
    <property type="protein sequence ID" value="KAK4796455.1"/>
    <property type="molecule type" value="Genomic_DNA"/>
</dbReference>
<feature type="region of interest" description="Disordered" evidence="1">
    <location>
        <begin position="67"/>
        <end position="87"/>
    </location>
</feature>
<organism evidence="2 3">
    <name type="scientific">Trapa natans</name>
    <name type="common">Water chestnut</name>
    <dbReference type="NCBI Taxonomy" id="22666"/>
    <lineage>
        <taxon>Eukaryota</taxon>
        <taxon>Viridiplantae</taxon>
        <taxon>Streptophyta</taxon>
        <taxon>Embryophyta</taxon>
        <taxon>Tracheophyta</taxon>
        <taxon>Spermatophyta</taxon>
        <taxon>Magnoliopsida</taxon>
        <taxon>eudicotyledons</taxon>
        <taxon>Gunneridae</taxon>
        <taxon>Pentapetalae</taxon>
        <taxon>rosids</taxon>
        <taxon>malvids</taxon>
        <taxon>Myrtales</taxon>
        <taxon>Lythraceae</taxon>
        <taxon>Trapa</taxon>
    </lineage>
</organism>
<sequence length="348" mass="39499">MESNTEDPTNSSAERIDSNGAAVVDLLEEAWFFGNLLSHGNREHMPRCLPHPCPSSPDCSLAYEMKMNSDKRSSSPEEPCPPVEIEIDGRKGYSSKLLFIHGHSPPPPPPASSSYDDQIDHFHPPSSSSEDTIEEVWAEIGRRKMEEPGGITPLTKRSPSRVLLKAPSLPPGIGREEVSIEEILQSKSHPRMCRSYRQSFLNISDLLPPRQIPKGMRNYRSPMSGEEDMRRRLLGRTRSIKSRGELEFEELQGFKDLGFTFDKKDLSPRVVNILPGLQEKKEDCRVEDDDKEDQKRREPYLSEAWLLSKTFKPQIPTWAHRGSAQEKDVKAHIKFWARAVASNVQLEC</sequence>
<dbReference type="AlphaFoldDB" id="A0AAN7M079"/>
<proteinExistence type="predicted"/>
<reference evidence="2 3" key="1">
    <citation type="journal article" date="2023" name="Hortic Res">
        <title>Pangenome of water caltrop reveals structural variations and asymmetric subgenome divergence after allopolyploidization.</title>
        <authorList>
            <person name="Zhang X."/>
            <person name="Chen Y."/>
            <person name="Wang L."/>
            <person name="Yuan Y."/>
            <person name="Fang M."/>
            <person name="Shi L."/>
            <person name="Lu R."/>
            <person name="Comes H.P."/>
            <person name="Ma Y."/>
            <person name="Chen Y."/>
            <person name="Huang G."/>
            <person name="Zhou Y."/>
            <person name="Zheng Z."/>
            <person name="Qiu Y."/>
        </authorList>
    </citation>
    <scope>NUCLEOTIDE SEQUENCE [LARGE SCALE GENOMIC DNA]</scope>
    <source>
        <strain evidence="2">F231</strain>
    </source>
</reference>
<keyword evidence="3" id="KW-1185">Reference proteome</keyword>
<evidence type="ECO:0000313" key="3">
    <source>
        <dbReference type="Proteomes" id="UP001346149"/>
    </source>
</evidence>
<dbReference type="PANTHER" id="PTHR33785:SF5">
    <property type="entry name" value="SERINE_ARGININE REPETITIVE MATRIX PROTEIN"/>
    <property type="match status" value="1"/>
</dbReference>
<evidence type="ECO:0000256" key="1">
    <source>
        <dbReference type="SAM" id="MobiDB-lite"/>
    </source>
</evidence>
<gene>
    <name evidence="2" type="ORF">SAY86_028781</name>
</gene>
<dbReference type="PANTHER" id="PTHR33785">
    <property type="entry name" value="OS06G0550800 PROTEIN"/>
    <property type="match status" value="1"/>
</dbReference>